<dbReference type="Proteomes" id="UP000719412">
    <property type="component" value="Unassembled WGS sequence"/>
</dbReference>
<feature type="domain" description="DUF4200" evidence="3">
    <location>
        <begin position="22"/>
        <end position="139"/>
    </location>
</feature>
<proteinExistence type="predicted"/>
<feature type="coiled-coil region" evidence="2">
    <location>
        <begin position="91"/>
        <end position="132"/>
    </location>
</feature>
<evidence type="ECO:0000256" key="1">
    <source>
        <dbReference type="ARBA" id="ARBA00023054"/>
    </source>
</evidence>
<reference evidence="4" key="2">
    <citation type="submission" date="2021-08" db="EMBL/GenBank/DDBJ databases">
        <authorList>
            <person name="Eriksson T."/>
        </authorList>
    </citation>
    <scope>NUCLEOTIDE SEQUENCE</scope>
    <source>
        <strain evidence="4">Stoneville</strain>
        <tissue evidence="4">Whole head</tissue>
    </source>
</reference>
<name>A0A8J6HMZ9_TENMO</name>
<comment type="caution">
    <text evidence="4">The sequence shown here is derived from an EMBL/GenBank/DDBJ whole genome shotgun (WGS) entry which is preliminary data.</text>
</comment>
<protein>
    <recommendedName>
        <fullName evidence="3">DUF4200 domain-containing protein</fullName>
    </recommendedName>
</protein>
<feature type="coiled-coil region" evidence="2">
    <location>
        <begin position="420"/>
        <end position="454"/>
    </location>
</feature>
<keyword evidence="1 2" id="KW-0175">Coiled coil</keyword>
<evidence type="ECO:0000259" key="3">
    <source>
        <dbReference type="Pfam" id="PF13863"/>
    </source>
</evidence>
<dbReference type="PANTHER" id="PTHR21683:SF2">
    <property type="entry name" value="COILED-COIL DOMAIN-CONTAINING PROTEIN 42 LIKE-2-LIKE"/>
    <property type="match status" value="1"/>
</dbReference>
<keyword evidence="5" id="KW-1185">Reference proteome</keyword>
<feature type="domain" description="DUF4200" evidence="3">
    <location>
        <begin position="358"/>
        <end position="469"/>
    </location>
</feature>
<evidence type="ECO:0000313" key="4">
    <source>
        <dbReference type="EMBL" id="KAH0817619.1"/>
    </source>
</evidence>
<sequence length="633" mass="74896">MNHVQLPAYEWDKPRADPEVALISTRRLQKKAEDALATRRKFYKEERVVLDAEWQDLQRCEAALKQNFSNLSSPKFVKSNEDKRERAVQRQIEDRRLVEEKSQQIENLQEEIAALQKVKAEFDAEIQKLKNYETYLNSVAGITIEFKNPQDMIDRYESLLKTKRELGERQKQTFTELERAKGITAKLLDDNRFRILGLNTTIAGLNARYQIALTNALHWEGLVWAIKSNALQKYKEITEVKQACRNVYMLMCRRKKETPKIREEEFERQLIYIKKTLQELTAVRTEAEAATKKTFSSMKGETSKVFSFGTTMVKFAGLKIHPEKFVRDYLISKNCTKLRKNLWELLTGPEITLERLRAEFTQTEDLLKKKRLQCIEKRKELDQKWEDIAFEGQSLKDNFITFNQFMVVNVEKRKRANEIIDDNKKLVEQRQADIENLEVKLVGLKQSKEHFDRQIHAYAMYQNYLNEVLVVGAVEEGFKNEQDIIDRFEYYTELSRDLADKQAHTFDVLQQAKTELDKYREVNGNVVMGLQTQLIALQGRFEDASRRARHMEVLVYRIKEKARQQYNNIRATKSSIWNLYVLMRRRKRRGPKLAKDDVEEQLIYISKTLRQCRTLNNELNKKHRRSSIKRLKK</sequence>
<accession>A0A8J6HMZ9</accession>
<dbReference type="InterPro" id="IPR025252">
    <property type="entry name" value="DUF4200"/>
</dbReference>
<dbReference type="EMBL" id="JABDTM020019137">
    <property type="protein sequence ID" value="KAH0817619.1"/>
    <property type="molecule type" value="Genomic_DNA"/>
</dbReference>
<evidence type="ECO:0000256" key="2">
    <source>
        <dbReference type="SAM" id="Coils"/>
    </source>
</evidence>
<gene>
    <name evidence="4" type="ORF">GEV33_005172</name>
</gene>
<reference evidence="4" key="1">
    <citation type="journal article" date="2020" name="J Insects Food Feed">
        <title>The yellow mealworm (Tenebrio molitor) genome: a resource for the emerging insects as food and feed industry.</title>
        <authorList>
            <person name="Eriksson T."/>
            <person name="Andere A."/>
            <person name="Kelstrup H."/>
            <person name="Emery V."/>
            <person name="Picard C."/>
        </authorList>
    </citation>
    <scope>NUCLEOTIDE SEQUENCE</scope>
    <source>
        <strain evidence="4">Stoneville</strain>
        <tissue evidence="4">Whole head</tissue>
    </source>
</reference>
<dbReference type="InterPro" id="IPR051147">
    <property type="entry name" value="CFAP_domain-containing"/>
</dbReference>
<organism evidence="4 5">
    <name type="scientific">Tenebrio molitor</name>
    <name type="common">Yellow mealworm beetle</name>
    <dbReference type="NCBI Taxonomy" id="7067"/>
    <lineage>
        <taxon>Eukaryota</taxon>
        <taxon>Metazoa</taxon>
        <taxon>Ecdysozoa</taxon>
        <taxon>Arthropoda</taxon>
        <taxon>Hexapoda</taxon>
        <taxon>Insecta</taxon>
        <taxon>Pterygota</taxon>
        <taxon>Neoptera</taxon>
        <taxon>Endopterygota</taxon>
        <taxon>Coleoptera</taxon>
        <taxon>Polyphaga</taxon>
        <taxon>Cucujiformia</taxon>
        <taxon>Tenebrionidae</taxon>
        <taxon>Tenebrio</taxon>
    </lineage>
</organism>
<evidence type="ECO:0000313" key="5">
    <source>
        <dbReference type="Proteomes" id="UP000719412"/>
    </source>
</evidence>
<dbReference type="PANTHER" id="PTHR21683">
    <property type="entry name" value="COILED-COIL DOMAIN-CONTAINING PROTEIN 42 LIKE-2-LIKE-RELATED"/>
    <property type="match status" value="1"/>
</dbReference>
<dbReference type="GO" id="GO:0005856">
    <property type="term" value="C:cytoskeleton"/>
    <property type="evidence" value="ECO:0007669"/>
    <property type="project" value="UniProtKB-ARBA"/>
</dbReference>
<dbReference type="Pfam" id="PF13863">
    <property type="entry name" value="DUF4200"/>
    <property type="match status" value="2"/>
</dbReference>